<feature type="coiled-coil region" evidence="4">
    <location>
        <begin position="767"/>
        <end position="794"/>
    </location>
</feature>
<dbReference type="InterPro" id="IPR022092">
    <property type="entry name" value="TMF_DNA-bd"/>
</dbReference>
<accession>A0A9B0GS24</accession>
<evidence type="ECO:0000256" key="5">
    <source>
        <dbReference type="SAM" id="MobiDB-lite"/>
    </source>
</evidence>
<organism evidence="7 8">
    <name type="scientific">Odobenus rosmarus divergens</name>
    <name type="common">Pacific walrus</name>
    <dbReference type="NCBI Taxonomy" id="9708"/>
    <lineage>
        <taxon>Eukaryota</taxon>
        <taxon>Metazoa</taxon>
        <taxon>Chordata</taxon>
        <taxon>Craniata</taxon>
        <taxon>Vertebrata</taxon>
        <taxon>Euteleostomi</taxon>
        <taxon>Mammalia</taxon>
        <taxon>Eutheria</taxon>
        <taxon>Laurasiatheria</taxon>
        <taxon>Carnivora</taxon>
        <taxon>Caniformia</taxon>
        <taxon>Pinnipedia</taxon>
        <taxon>Odobenidae</taxon>
        <taxon>Odobenus</taxon>
    </lineage>
</organism>
<feature type="compositionally biased region" description="Low complexity" evidence="5">
    <location>
        <begin position="321"/>
        <end position="332"/>
    </location>
</feature>
<feature type="domain" description="TATA element modulatory factor 1 TATA binding" evidence="6">
    <location>
        <begin position="1008"/>
        <end position="1118"/>
    </location>
</feature>
<name>A0A9B0GS24_ODORO</name>
<evidence type="ECO:0000256" key="1">
    <source>
        <dbReference type="ARBA" id="ARBA00004555"/>
    </source>
</evidence>
<feature type="region of interest" description="Disordered" evidence="5">
    <location>
        <begin position="284"/>
        <end position="335"/>
    </location>
</feature>
<feature type="compositionally biased region" description="Polar residues" evidence="5">
    <location>
        <begin position="212"/>
        <end position="224"/>
    </location>
</feature>
<dbReference type="RefSeq" id="XP_004404626.1">
    <property type="nucleotide sequence ID" value="XM_004404569.1"/>
</dbReference>
<comment type="subcellular location">
    <subcellularLocation>
        <location evidence="1">Golgi apparatus</location>
    </subcellularLocation>
</comment>
<feature type="compositionally biased region" description="Polar residues" evidence="5">
    <location>
        <begin position="284"/>
        <end position="295"/>
    </location>
</feature>
<evidence type="ECO:0000313" key="8">
    <source>
        <dbReference type="RefSeq" id="XP_004404626.1"/>
    </source>
</evidence>
<sequence>MPGISIHSNNSAFFVTNGTLRVPDVTSTFLRFFRLLTELWAPGFGGCVRGRSQLMRSRSAWPSVFPLGAVAAAAGSGGEMSWFNASQLSSFAKQALSQAQKSIDRVLDIQEEEPSAWAETIPYGDPGISTPVSGGWDSSTWGLKSNTEPQSQPVASPKAITKPVRRTVVDESENFFSAFLSPTDVQTIQKSPVVSKPPAKSQRPEEEVKSALQESLHTGQSRTPETTESKVKDSTPCVSGETRAVDTLSPKTEGKHEETVNKEPHMKVSTVHLKVSENVINVKTTRENISNMSTADTKDVALEPKEQKHEDRQSNTPSPPVSTFSSGTSTTSDIEVLDHESVISESSASSRQETTDSKSSLHLMQTSFQLLSASACPEYNRLDDFQKLTESCCSSDAFERIDSFSVQSLDSRSVSEINSDDELSGKGYALVPIIVNPSTPKTKINESVEGKSEEEVNETLIVPTEETELEESGRSATPVNCDQPDILVSVTPINEGHTVLDKVAEQCEAAESKPEAHSEKEDVCKRLEFLNEKLDKREAQLLSLSKEKALLEEAYDNLKDEMFRVKEESSSISSLKDEFTQRIAEAEKKVQLACKERDAAKKEIKSIKEELATRLNSSETSDLLKEKEEQIRGLMEEGEKLSKQQLHNSNIIKKLRAKDKENENIIAKLNKKVKDLEEDLQHLKQVLDGKEEVEKQHRESIKKLNSVVERQEKDLGRLQVDIDELEEKNRSIQAALDSAYNVLVPLIQVGDLRLALQRAEQAAARKEDYLRHEIGELQQRLQEAENRNQELSQSVSSTTRPLLRQIENLQATLGSQTSSWEKLEKNLSDRLGESQTLLAAAVERERAATEELLANKIQMSSMESQNSLLRQENSRFQAQLESEKNKLRKLEDENNRYQFELENLKDEYVRTLEETRKEKTLLNSQLEMEKMKVEQERKKAIFTQEAIKEKERKPFSVSSTPTMSRSSSISGVDMAGLQTSFLSQDEPHDHSFGPMSVSANGNNLYDAVRMGAGSSIIENLQSQLKLREGEITHLQLEIGNLEKTRAIMAEELVKLTNQNDELEEKVKEIPKLRTQLRDLDQRYNTILQMYGEKAEEAEELRLDLEDVKNMYKTQIDELLRQRLS</sequence>
<dbReference type="GO" id="GO:0005783">
    <property type="term" value="C:endoplasmic reticulum"/>
    <property type="evidence" value="ECO:0007669"/>
    <property type="project" value="TreeGrafter"/>
</dbReference>
<feature type="coiled-coil region" evidence="4">
    <location>
        <begin position="1017"/>
        <end position="1121"/>
    </location>
</feature>
<keyword evidence="7" id="KW-1185">Reference proteome</keyword>
<feature type="region of interest" description="Disordered" evidence="5">
    <location>
        <begin position="131"/>
        <end position="159"/>
    </location>
</feature>
<keyword evidence="2" id="KW-0333">Golgi apparatus</keyword>
<proteinExistence type="predicted"/>
<evidence type="ECO:0000313" key="7">
    <source>
        <dbReference type="Proteomes" id="UP000245340"/>
    </source>
</evidence>
<dbReference type="InterPro" id="IPR022091">
    <property type="entry name" value="TMF_TATA-bd"/>
</dbReference>
<feature type="region of interest" description="Disordered" evidence="5">
    <location>
        <begin position="187"/>
        <end position="262"/>
    </location>
</feature>
<dbReference type="PANTHER" id="PTHR46515:SF1">
    <property type="entry name" value="TATA ELEMENT MODULATORY FACTOR"/>
    <property type="match status" value="1"/>
</dbReference>
<feature type="region of interest" description="Disordered" evidence="5">
    <location>
        <begin position="951"/>
        <end position="970"/>
    </location>
</feature>
<gene>
    <name evidence="8" type="primary">TMF1</name>
</gene>
<dbReference type="PANTHER" id="PTHR46515">
    <property type="entry name" value="TATA ELEMENT MODULATORY FACTOR TMF1"/>
    <property type="match status" value="1"/>
</dbReference>
<feature type="compositionally biased region" description="Basic and acidic residues" evidence="5">
    <location>
        <begin position="252"/>
        <end position="262"/>
    </location>
</feature>
<feature type="coiled-coil region" evidence="4">
    <location>
        <begin position="520"/>
        <end position="742"/>
    </location>
</feature>
<reference evidence="8" key="1">
    <citation type="submission" date="2025-08" db="UniProtKB">
        <authorList>
            <consortium name="RefSeq"/>
        </authorList>
    </citation>
    <scope>IDENTIFICATION</scope>
</reference>
<dbReference type="Pfam" id="PF12329">
    <property type="entry name" value="TMF_DNA_bd"/>
    <property type="match status" value="1"/>
</dbReference>
<evidence type="ECO:0000256" key="4">
    <source>
        <dbReference type="SAM" id="Coils"/>
    </source>
</evidence>
<keyword evidence="3 4" id="KW-0175">Coiled coil</keyword>
<dbReference type="Proteomes" id="UP000245340">
    <property type="component" value="Unplaced"/>
</dbReference>
<dbReference type="GO" id="GO:0005794">
    <property type="term" value="C:Golgi apparatus"/>
    <property type="evidence" value="ECO:0007669"/>
    <property type="project" value="UniProtKB-SubCell"/>
</dbReference>
<dbReference type="Pfam" id="PF12325">
    <property type="entry name" value="TMF_TATA_bd"/>
    <property type="match status" value="1"/>
</dbReference>
<evidence type="ECO:0000259" key="6">
    <source>
        <dbReference type="Pfam" id="PF12325"/>
    </source>
</evidence>
<protein>
    <submittedName>
        <fullName evidence="8">TATA element modulatory factor</fullName>
    </submittedName>
</protein>
<dbReference type="InterPro" id="IPR052602">
    <property type="entry name" value="Growth_transcription_reg"/>
</dbReference>
<dbReference type="AlphaFoldDB" id="A0A9B0GS24"/>
<feature type="compositionally biased region" description="Polar residues" evidence="5">
    <location>
        <begin position="131"/>
        <end position="154"/>
    </location>
</feature>
<feature type="compositionally biased region" description="Basic and acidic residues" evidence="5">
    <location>
        <begin position="296"/>
        <end position="313"/>
    </location>
</feature>
<feature type="region of interest" description="Disordered" evidence="5">
    <location>
        <begin position="341"/>
        <end position="360"/>
    </location>
</feature>
<evidence type="ECO:0000256" key="3">
    <source>
        <dbReference type="ARBA" id="ARBA00023054"/>
    </source>
</evidence>
<feature type="compositionally biased region" description="Low complexity" evidence="5">
    <location>
        <begin position="956"/>
        <end position="970"/>
    </location>
</feature>
<evidence type="ECO:0000256" key="2">
    <source>
        <dbReference type="ARBA" id="ARBA00023034"/>
    </source>
</evidence>